<dbReference type="GO" id="GO:1903373">
    <property type="term" value="P:positive regulation of endoplasmic reticulum tubular network organization"/>
    <property type="evidence" value="ECO:0007669"/>
    <property type="project" value="UniProtKB-UniRule"/>
</dbReference>
<dbReference type="InterPro" id="IPR019273">
    <property type="entry name" value="Lunapark_Znf"/>
</dbReference>
<keyword evidence="2" id="KW-0472">Membrane</keyword>
<comment type="similarity">
    <text evidence="1 2">Belongs to the lunapark family.</text>
</comment>
<dbReference type="PANTHER" id="PTHR22166:SF12">
    <property type="entry name" value="ENDOPLASMIC RETICULUM JUNCTION FORMATION PROTEIN LUNAPARK"/>
    <property type="match status" value="1"/>
</dbReference>
<feature type="transmembrane region" description="Helical" evidence="2">
    <location>
        <begin position="42"/>
        <end position="67"/>
    </location>
</feature>
<keyword evidence="2" id="KW-0479">Metal-binding</keyword>
<dbReference type="GO" id="GO:0098826">
    <property type="term" value="C:endoplasmic reticulum tubular network membrane"/>
    <property type="evidence" value="ECO:0007669"/>
    <property type="project" value="UniProtKB-UniRule"/>
</dbReference>
<feature type="compositionally biased region" description="Basic and acidic residues" evidence="3">
    <location>
        <begin position="431"/>
        <end position="443"/>
    </location>
</feature>
<keyword evidence="2" id="KW-0862">Zinc</keyword>
<feature type="transmembrane region" description="Helical" evidence="2">
    <location>
        <begin position="73"/>
        <end position="94"/>
    </location>
</feature>
<keyword evidence="2" id="KW-0256">Endoplasmic reticulum</keyword>
<dbReference type="Proteomes" id="UP001431783">
    <property type="component" value="Unassembled WGS sequence"/>
</dbReference>
<comment type="subcellular location">
    <subcellularLocation>
        <location evidence="2">Endoplasmic reticulum membrane</location>
        <topology evidence="2">Multi-pass membrane protein</topology>
    </subcellularLocation>
</comment>
<dbReference type="Pfam" id="PF10058">
    <property type="entry name" value="Zn_ribbon_10"/>
    <property type="match status" value="1"/>
</dbReference>
<comment type="function">
    <text evidence="2">Plays a role in determining ER morphology.</text>
</comment>
<feature type="compositionally biased region" description="Polar residues" evidence="3">
    <location>
        <begin position="333"/>
        <end position="352"/>
    </location>
</feature>
<name>A0AAW1TM41_9CUCU</name>
<evidence type="ECO:0000313" key="6">
    <source>
        <dbReference type="Proteomes" id="UP001431783"/>
    </source>
</evidence>
<comment type="caution">
    <text evidence="5">The sequence shown here is derived from an EMBL/GenBank/DDBJ whole genome shotgun (WGS) entry which is preliminary data.</text>
</comment>
<organism evidence="5 6">
    <name type="scientific">Henosepilachna vigintioctopunctata</name>
    <dbReference type="NCBI Taxonomy" id="420089"/>
    <lineage>
        <taxon>Eukaryota</taxon>
        <taxon>Metazoa</taxon>
        <taxon>Ecdysozoa</taxon>
        <taxon>Arthropoda</taxon>
        <taxon>Hexapoda</taxon>
        <taxon>Insecta</taxon>
        <taxon>Pterygota</taxon>
        <taxon>Neoptera</taxon>
        <taxon>Endopterygota</taxon>
        <taxon>Coleoptera</taxon>
        <taxon>Polyphaga</taxon>
        <taxon>Cucujiformia</taxon>
        <taxon>Coccinelloidea</taxon>
        <taxon>Coccinellidae</taxon>
        <taxon>Epilachninae</taxon>
        <taxon>Epilachnini</taxon>
        <taxon>Henosepilachna</taxon>
    </lineage>
</organism>
<feature type="compositionally biased region" description="Acidic residues" evidence="3">
    <location>
        <begin position="384"/>
        <end position="393"/>
    </location>
</feature>
<reference evidence="5 6" key="1">
    <citation type="submission" date="2023-03" db="EMBL/GenBank/DDBJ databases">
        <title>Genome insight into feeding habits of ladybird beetles.</title>
        <authorList>
            <person name="Li H.-S."/>
            <person name="Huang Y.-H."/>
            <person name="Pang H."/>
        </authorList>
    </citation>
    <scope>NUCLEOTIDE SEQUENCE [LARGE SCALE GENOMIC DNA]</scope>
    <source>
        <strain evidence="5">SYSU_2023b</strain>
        <tissue evidence="5">Whole body</tissue>
    </source>
</reference>
<feature type="region of interest" description="Disordered" evidence="3">
    <location>
        <begin position="368"/>
        <end position="443"/>
    </location>
</feature>
<evidence type="ECO:0000256" key="3">
    <source>
        <dbReference type="SAM" id="MobiDB-lite"/>
    </source>
</evidence>
<dbReference type="InterPro" id="IPR040115">
    <property type="entry name" value="Lnp"/>
</dbReference>
<gene>
    <name evidence="5" type="ORF">WA026_003056</name>
</gene>
<dbReference type="EMBL" id="JARQZJ010000001">
    <property type="protein sequence ID" value="KAK9869304.1"/>
    <property type="molecule type" value="Genomic_DNA"/>
</dbReference>
<keyword evidence="2" id="KW-0812">Transmembrane</keyword>
<evidence type="ECO:0000256" key="1">
    <source>
        <dbReference type="ARBA" id="ARBA00009940"/>
    </source>
</evidence>
<evidence type="ECO:0000259" key="4">
    <source>
        <dbReference type="Pfam" id="PF10058"/>
    </source>
</evidence>
<keyword evidence="2" id="KW-1133">Transmembrane helix</keyword>
<keyword evidence="2" id="KW-0863">Zinc-finger</keyword>
<keyword evidence="6" id="KW-1185">Reference proteome</keyword>
<evidence type="ECO:0000313" key="5">
    <source>
        <dbReference type="EMBL" id="KAK9869304.1"/>
    </source>
</evidence>
<dbReference type="PANTHER" id="PTHR22166">
    <property type="entry name" value="ENDOPLASMIC RETICULUM JUNCTION FORMATION PROTEIN LUNAPARK"/>
    <property type="match status" value="1"/>
</dbReference>
<comment type="domain">
    <text evidence="2">The C4-type zinc finger motif is necessary both for its ER three-way tubular junction localization and formation.</text>
</comment>
<protein>
    <recommendedName>
        <fullName evidence="2">Endoplasmic reticulum junction formation protein lunapark</fullName>
    </recommendedName>
</protein>
<proteinExistence type="inferred from homology"/>
<evidence type="ECO:0000256" key="2">
    <source>
        <dbReference type="RuleBase" id="RU367073"/>
    </source>
</evidence>
<dbReference type="AlphaFoldDB" id="A0AAW1TM41"/>
<feature type="region of interest" description="Disordered" evidence="3">
    <location>
        <begin position="309"/>
        <end position="352"/>
    </location>
</feature>
<feature type="domain" description="Lunapark zinc ribbon" evidence="4">
    <location>
        <begin position="254"/>
        <end position="303"/>
    </location>
</feature>
<dbReference type="GO" id="GO:0071788">
    <property type="term" value="P:endoplasmic reticulum tubular network maintenance"/>
    <property type="evidence" value="ECO:0007669"/>
    <property type="project" value="UniProtKB-UniRule"/>
</dbReference>
<dbReference type="GO" id="GO:0008270">
    <property type="term" value="F:zinc ion binding"/>
    <property type="evidence" value="ECO:0007669"/>
    <property type="project" value="UniProtKB-KW"/>
</dbReference>
<sequence>MGIIFGRFRKKTTTYEQLENLDTQIREIEEYGKSTEITQKKVAGCFMLLSVSIYVVTALIFYFYFFPPTVYETILYVIPLITAPLIILSVKRILTWWYNRKLKRNYNKLAMLNQQKKKILDNVMETETYKNAKKILEKFAPEEVAIRKSPQSNLNSTNLNTSLVASRIGNVGVRYRGLQSSGARASLGSVFNKVQLTGNSMKSGKSVGNFPVNSTPLRPINSDNMALSIGPNPAIGTPRVPMVRTILPRERSAFDKMVDYLVGDGPSNRYALICKQCSSHNGMALREEFEYLSFHCCYCNFFNPAKKQRPPAPKLGALRNPYVDSSESEKNYGSHSDTGTFSQNTRSQSSDEVAQLTLLRQESSNLLEATVSDPDNEHPKDDETSSESGDETSGEGSPPGELSIAPPGEQPTKKSEVAEIQSEIMPMEISDQEKESTEGNEKD</sequence>
<accession>A0AAW1TM41</accession>